<keyword evidence="1" id="KW-1133">Transmembrane helix</keyword>
<keyword evidence="1" id="KW-0472">Membrane</keyword>
<evidence type="ECO:0000256" key="1">
    <source>
        <dbReference type="SAM" id="Phobius"/>
    </source>
</evidence>
<proteinExistence type="predicted"/>
<name>A0A6C0IWT5_9ZZZZ</name>
<organism evidence="2">
    <name type="scientific">viral metagenome</name>
    <dbReference type="NCBI Taxonomy" id="1070528"/>
    <lineage>
        <taxon>unclassified sequences</taxon>
        <taxon>metagenomes</taxon>
        <taxon>organismal metagenomes</taxon>
    </lineage>
</organism>
<keyword evidence="1" id="KW-0812">Transmembrane</keyword>
<accession>A0A6C0IWT5</accession>
<reference evidence="2" key="1">
    <citation type="journal article" date="2020" name="Nature">
        <title>Giant virus diversity and host interactions through global metagenomics.</title>
        <authorList>
            <person name="Schulz F."/>
            <person name="Roux S."/>
            <person name="Paez-Espino D."/>
            <person name="Jungbluth S."/>
            <person name="Walsh D.A."/>
            <person name="Denef V.J."/>
            <person name="McMahon K.D."/>
            <person name="Konstantinidis K.T."/>
            <person name="Eloe-Fadrosh E.A."/>
            <person name="Kyrpides N.C."/>
            <person name="Woyke T."/>
        </authorList>
    </citation>
    <scope>NUCLEOTIDE SEQUENCE</scope>
    <source>
        <strain evidence="2">GVMAG-M-3300025572-1</strain>
    </source>
</reference>
<feature type="transmembrane region" description="Helical" evidence="1">
    <location>
        <begin position="31"/>
        <end position="49"/>
    </location>
</feature>
<sequence length="67" mass="7596">MDLLRTILLSLVLAFLVYVAVYALFSLFTILGFFWSFLILFVVFLFLIGSMPRHGDAGQIIIAQRAL</sequence>
<dbReference type="EMBL" id="MN740283">
    <property type="protein sequence ID" value="QHT97761.1"/>
    <property type="molecule type" value="Genomic_DNA"/>
</dbReference>
<evidence type="ECO:0000313" key="2">
    <source>
        <dbReference type="EMBL" id="QHT97761.1"/>
    </source>
</evidence>
<protein>
    <submittedName>
        <fullName evidence="2">Uncharacterized protein</fullName>
    </submittedName>
</protein>
<feature type="transmembrane region" description="Helical" evidence="1">
    <location>
        <begin position="7"/>
        <end position="25"/>
    </location>
</feature>
<dbReference type="AlphaFoldDB" id="A0A6C0IWT5"/>